<dbReference type="PANTHER" id="PTHR32305">
    <property type="match status" value="1"/>
</dbReference>
<dbReference type="InterPro" id="IPR011658">
    <property type="entry name" value="PA14_dom"/>
</dbReference>
<feature type="region of interest" description="Disordered" evidence="1">
    <location>
        <begin position="679"/>
        <end position="708"/>
    </location>
</feature>
<dbReference type="Proteomes" id="UP001197114">
    <property type="component" value="Unassembled WGS sequence"/>
</dbReference>
<dbReference type="InterPro" id="IPR006530">
    <property type="entry name" value="YD"/>
</dbReference>
<dbReference type="EMBL" id="WMBF01000021">
    <property type="protein sequence ID" value="MBW5420801.1"/>
    <property type="molecule type" value="Genomic_DNA"/>
</dbReference>
<dbReference type="SMART" id="SM00758">
    <property type="entry name" value="PA14"/>
    <property type="match status" value="1"/>
</dbReference>
<dbReference type="PROSITE" id="PS51820">
    <property type="entry name" value="PA14"/>
    <property type="match status" value="1"/>
</dbReference>
<dbReference type="InterPro" id="IPR050708">
    <property type="entry name" value="T6SS_VgrG/RHS"/>
</dbReference>
<dbReference type="Gene3D" id="3.90.182.10">
    <property type="entry name" value="Toxin - Anthrax Protective Antigen,domain 1"/>
    <property type="match status" value="1"/>
</dbReference>
<feature type="region of interest" description="Disordered" evidence="1">
    <location>
        <begin position="389"/>
        <end position="455"/>
    </location>
</feature>
<feature type="compositionally biased region" description="Low complexity" evidence="1">
    <location>
        <begin position="399"/>
        <end position="417"/>
    </location>
</feature>
<dbReference type="NCBIfam" id="TIGR01643">
    <property type="entry name" value="YD_repeat_2x"/>
    <property type="match status" value="1"/>
</dbReference>
<accession>A0ABS6YHC1</accession>
<comment type="caution">
    <text evidence="4">The sequence shown here is derived from an EMBL/GenBank/DDBJ whole genome shotgun (WGS) entry which is preliminary data.</text>
</comment>
<feature type="region of interest" description="Disordered" evidence="1">
    <location>
        <begin position="60"/>
        <end position="83"/>
    </location>
</feature>
<evidence type="ECO:0000313" key="4">
    <source>
        <dbReference type="EMBL" id="MBW5420801.1"/>
    </source>
</evidence>
<evidence type="ECO:0000256" key="1">
    <source>
        <dbReference type="SAM" id="MobiDB-lite"/>
    </source>
</evidence>
<feature type="region of interest" description="Disordered" evidence="1">
    <location>
        <begin position="771"/>
        <end position="798"/>
    </location>
</feature>
<dbReference type="Gene3D" id="2.60.40.10">
    <property type="entry name" value="Immunoglobulins"/>
    <property type="match status" value="1"/>
</dbReference>
<dbReference type="InterPro" id="IPR013783">
    <property type="entry name" value="Ig-like_fold"/>
</dbReference>
<sequence>MAHIRRLRAVVASAAAVTLAVTLLGAETPVSAREGDAQDVALLPAAHGYAVQPAWPDGAFGAARQTAGRGPAAGPLSGPRDGAVLTDTRPELAVAGTKGAQAYEFVIGTGKSPRTGQVTSSGWISKPRWKVPAGLLKDAGQYRWTVRVRHLTGGTGADAPARSFTVNQRLGAQAAGGPVPTDTLGPVTVNLATGNVTASVNTPQVSTGSGPLGATFSYNSHAVAGTGLTGSYFKGDSQTGIAAGEQPAAVRTDARIDFRWGGQAPYPQAATDAPFRARWTGQLRVPERGRYRLGGTYDGGLRIWLDGKLVLNDWKRPDATGGRAVYGKVLSLTPGRAHDLKVEYRRRAGGGEAGLWVSGTGRTAPVPASWLLPSAAVLPPGWSVTPAAEGADTASAANSAGRPGPGAATPVPAAAAGQGPGSAPVPPGAAPRAAGKRTDKGGGKRAASSAANGPAAQIDAVEEQGLKFFYAGSPECADDTAPAGFVCAVSVPGAGRTQLHYRAGKLTRFVNPGAETTDLGFSADHRLTTVRTPLVMDWIAVDPSRRDTAAARYRIGYAKDSPRAAAVTGPEPTGFATTPTGSPRHDYTYRQGGADVRVAGVETAQGWARRTTYDTSGRLLTDTDATRRTVRTAWTAADQPASRTDAAGRMTTTVYDEATGQPSGTYGPGPQKCFGPDRRPVSPAPEGCAKVPAETTSFGPTGMTTVRADSDGVPERVVENRVNELGIPDTTVVDPKGLALATSYEFDAAFRPVAQKSPSGAKRTYGFYGQDEQADNPCTSTKDPAPQRGLPKAISTPASATGTARVEKFVFNARGLPAAVNFGGGDWTCVTYDDRGRIAKMFIPGNPALPERTVVYDLAVGGDPLRGSSTEPGHTLTTRTDLLGREVEFTDTHGTRTETVFDRADRPVTEKVTPPDRRDAAQVKQTRYDGAGRVLSVTLDSRKLATAAYDAGGGIAGVRYSNGTRLTVGRDEAGRIVAKNWQLADGRRTAATVTRSQSGTVVDESVAGEEGRTDGPDFRYDAAGRLVQAWVKGHQYGYDFTSPASADCPAGTRSNAGLNSNRVRLTDRTDAGTTESGYCYDDADRLLATTGERPSTGFTYAENGHLTGYESQGRKVTMRSDSGERYLGGGTSGPDAADVTYTEDTVDHQVGRKAVTGAGEQTQLYGNTSITEEDLDLVLNADKRVLSRIVPLPGGVVFGSKGASYSGKETWSHPTVRGDIFLVTGDTGRQVGETYRFGPFGEPLRADGAVDRGHVPDNVPGDFDYGWLGQYQVGTEHSGAQYASVLDTRVLNLAFGRFAAPIVDGPFLNGYEYAAGDPVNHTSINGYSLDVEKE</sequence>
<evidence type="ECO:0000313" key="5">
    <source>
        <dbReference type="Proteomes" id="UP001197114"/>
    </source>
</evidence>
<feature type="compositionally biased region" description="Low complexity" evidence="1">
    <location>
        <begin position="445"/>
        <end position="455"/>
    </location>
</feature>
<feature type="compositionally biased region" description="Polar residues" evidence="1">
    <location>
        <begin position="694"/>
        <end position="704"/>
    </location>
</feature>
<protein>
    <recommendedName>
        <fullName evidence="3">PA14 domain-containing protein</fullName>
    </recommendedName>
</protein>
<keyword evidence="2" id="KW-0732">Signal</keyword>
<evidence type="ECO:0000259" key="3">
    <source>
        <dbReference type="PROSITE" id="PS51820"/>
    </source>
</evidence>
<dbReference type="RefSeq" id="WP_219687365.1">
    <property type="nucleotide sequence ID" value="NZ_WMBF01000021.1"/>
</dbReference>
<organism evidence="4 5">
    <name type="scientific">Streptomyces anatolicus</name>
    <dbReference type="NCBI Taxonomy" id="2675858"/>
    <lineage>
        <taxon>Bacteria</taxon>
        <taxon>Bacillati</taxon>
        <taxon>Actinomycetota</taxon>
        <taxon>Actinomycetes</taxon>
        <taxon>Kitasatosporales</taxon>
        <taxon>Streptomycetaceae</taxon>
        <taxon>Streptomyces</taxon>
    </lineage>
</organism>
<proteinExistence type="predicted"/>
<dbReference type="PANTHER" id="PTHR32305:SF15">
    <property type="entry name" value="PROTEIN RHSA-RELATED"/>
    <property type="match status" value="1"/>
</dbReference>
<feature type="region of interest" description="Disordered" evidence="1">
    <location>
        <begin position="564"/>
        <end position="585"/>
    </location>
</feature>
<dbReference type="Gene3D" id="2.180.10.10">
    <property type="entry name" value="RHS repeat-associated core"/>
    <property type="match status" value="2"/>
</dbReference>
<name>A0ABS6YHC1_9ACTN</name>
<feature type="signal peptide" evidence="2">
    <location>
        <begin position="1"/>
        <end position="32"/>
    </location>
</feature>
<feature type="chain" id="PRO_5045128972" description="PA14 domain-containing protein" evidence="2">
    <location>
        <begin position="33"/>
        <end position="1334"/>
    </location>
</feature>
<reference evidence="4 5" key="1">
    <citation type="submission" date="2019-11" db="EMBL/GenBank/DDBJ databases">
        <authorList>
            <person name="Ay H."/>
        </authorList>
    </citation>
    <scope>NUCLEOTIDE SEQUENCE [LARGE SCALE GENOMIC DNA]</scope>
    <source>
        <strain evidence="4 5">BG9H</strain>
    </source>
</reference>
<evidence type="ECO:0000256" key="2">
    <source>
        <dbReference type="SAM" id="SignalP"/>
    </source>
</evidence>
<gene>
    <name evidence="4" type="ORF">GKQ77_04340</name>
</gene>
<dbReference type="SUPFAM" id="SSF56988">
    <property type="entry name" value="Anthrax protective antigen"/>
    <property type="match status" value="1"/>
</dbReference>
<dbReference type="Pfam" id="PF07691">
    <property type="entry name" value="PA14"/>
    <property type="match status" value="1"/>
</dbReference>
<feature type="domain" description="PA14" evidence="3">
    <location>
        <begin position="223"/>
        <end position="376"/>
    </location>
</feature>
<keyword evidence="5" id="KW-1185">Reference proteome</keyword>
<dbReference type="InterPro" id="IPR037524">
    <property type="entry name" value="PA14/GLEYA"/>
</dbReference>